<comment type="caution">
    <text evidence="2">The sequence shown here is derived from an EMBL/GenBank/DDBJ whole genome shotgun (WGS) entry which is preliminary data.</text>
</comment>
<feature type="region of interest" description="Disordered" evidence="1">
    <location>
        <begin position="344"/>
        <end position="450"/>
    </location>
</feature>
<name>A0A812RH14_SYMPI</name>
<keyword evidence="3" id="KW-1185">Reference proteome</keyword>
<reference evidence="2" key="1">
    <citation type="submission" date="2021-02" db="EMBL/GenBank/DDBJ databases">
        <authorList>
            <person name="Dougan E. K."/>
            <person name="Rhodes N."/>
            <person name="Thang M."/>
            <person name="Chan C."/>
        </authorList>
    </citation>
    <scope>NUCLEOTIDE SEQUENCE</scope>
</reference>
<feature type="region of interest" description="Disordered" evidence="1">
    <location>
        <begin position="244"/>
        <end position="319"/>
    </location>
</feature>
<evidence type="ECO:0000313" key="2">
    <source>
        <dbReference type="EMBL" id="CAE7441428.1"/>
    </source>
</evidence>
<accession>A0A812RH14</accession>
<feature type="non-terminal residue" evidence="2">
    <location>
        <position position="499"/>
    </location>
</feature>
<sequence>MTLFASHLARLQAHLESMTVPQRANVIKHLYDKLEKWRGSWVMALTSVSRDRADRLWALLVTYQGEPGCIEDKDAKWADDRWEELVAMLQIDAVQAADIGAFRLPGTLVEIDDSQAGAPSSSSNQVMVRRTEHGPWEQATDREVKELAQKDEDDALLRRQQEAHDEALWQEHQAAKAQEWDDWAVASEMGKTRSMQSPRPAKRFRVRVSVFDKDHNELDTADLHGDIDANDQPLVSFTVMEEEVNRTPDDVEGPADEAEGEKAKADEGEEQGKGADQDQDGDGRCDQADQAETEAVASAEGDVDELVDPDIAGLGSVDSVMVSKRWGQRVLEIFEVNRAMMELDEDGPRGEDERHLPPGHPRSSATRQRDSGGRRSPRVDEWQEGHGARDEQEGPGLHRAAPGFGEAAADDLKVRRFSEDSQDSQGSSGAKVFPEREIVAGNRKAEDREDDMELAQAVVDGGPDSIEQQELLDTQLDGPGDPMPWTLSHLARLLMWWLQ</sequence>
<dbReference type="Proteomes" id="UP000649617">
    <property type="component" value="Unassembled WGS sequence"/>
</dbReference>
<gene>
    <name evidence="2" type="ORF">SPIL2461_LOCUS10750</name>
</gene>
<evidence type="ECO:0000313" key="3">
    <source>
        <dbReference type="Proteomes" id="UP000649617"/>
    </source>
</evidence>
<evidence type="ECO:0000256" key="1">
    <source>
        <dbReference type="SAM" id="MobiDB-lite"/>
    </source>
</evidence>
<feature type="compositionally biased region" description="Basic and acidic residues" evidence="1">
    <location>
        <begin position="433"/>
        <end position="447"/>
    </location>
</feature>
<feature type="compositionally biased region" description="Basic and acidic residues" evidence="1">
    <location>
        <begin position="260"/>
        <end position="287"/>
    </location>
</feature>
<feature type="compositionally biased region" description="Basic and acidic residues" evidence="1">
    <location>
        <begin position="367"/>
        <end position="392"/>
    </location>
</feature>
<protein>
    <submittedName>
        <fullName evidence="2">Uncharacterized protein</fullName>
    </submittedName>
</protein>
<proteinExistence type="predicted"/>
<dbReference type="AlphaFoldDB" id="A0A812RH14"/>
<feature type="compositionally biased region" description="Basic and acidic residues" evidence="1">
    <location>
        <begin position="346"/>
        <end position="356"/>
    </location>
</feature>
<feature type="compositionally biased region" description="Basic and acidic residues" evidence="1">
    <location>
        <begin position="410"/>
        <end position="419"/>
    </location>
</feature>
<organism evidence="2 3">
    <name type="scientific">Symbiodinium pilosum</name>
    <name type="common">Dinoflagellate</name>
    <dbReference type="NCBI Taxonomy" id="2952"/>
    <lineage>
        <taxon>Eukaryota</taxon>
        <taxon>Sar</taxon>
        <taxon>Alveolata</taxon>
        <taxon>Dinophyceae</taxon>
        <taxon>Suessiales</taxon>
        <taxon>Symbiodiniaceae</taxon>
        <taxon>Symbiodinium</taxon>
    </lineage>
</organism>
<feature type="compositionally biased region" description="Acidic residues" evidence="1">
    <location>
        <begin position="250"/>
        <end position="259"/>
    </location>
</feature>
<dbReference type="EMBL" id="CAJNIZ010020506">
    <property type="protein sequence ID" value="CAE7441428.1"/>
    <property type="molecule type" value="Genomic_DNA"/>
</dbReference>